<sequence>MYNHNVTALKKILPYKKIFVSVSKLFPSDVHYPDEGLGVLIGTKPVIQLFQPIFKLKFVSCFSTQGKGIMKTYWLEGEVIDANQKTTGR</sequence>
<evidence type="ECO:0000313" key="1">
    <source>
        <dbReference type="EnsemblMetazoa" id="tetur12g03070.1"/>
    </source>
</evidence>
<dbReference type="EMBL" id="CAEY01000115">
    <property type="status" value="NOT_ANNOTATED_CDS"/>
    <property type="molecule type" value="Genomic_DNA"/>
</dbReference>
<dbReference type="EnsemblMetazoa" id="tetur12g03070.1">
    <property type="protein sequence ID" value="tetur12g03070.1"/>
    <property type="gene ID" value="tetur12g03070"/>
</dbReference>
<name>T1KIY7_TETUR</name>
<reference evidence="1" key="2">
    <citation type="submission" date="2015-06" db="UniProtKB">
        <authorList>
            <consortium name="EnsemblMetazoa"/>
        </authorList>
    </citation>
    <scope>IDENTIFICATION</scope>
</reference>
<dbReference type="HOGENOM" id="CLU_2457688_0_0_1"/>
<dbReference type="Proteomes" id="UP000015104">
    <property type="component" value="Unassembled WGS sequence"/>
</dbReference>
<reference evidence="2" key="1">
    <citation type="submission" date="2011-08" db="EMBL/GenBank/DDBJ databases">
        <authorList>
            <person name="Rombauts S."/>
        </authorList>
    </citation>
    <scope>NUCLEOTIDE SEQUENCE</scope>
    <source>
        <strain evidence="2">London</strain>
    </source>
</reference>
<keyword evidence="2" id="KW-1185">Reference proteome</keyword>
<dbReference type="AlphaFoldDB" id="T1KIY7"/>
<organism evidence="1 2">
    <name type="scientific">Tetranychus urticae</name>
    <name type="common">Two-spotted spider mite</name>
    <dbReference type="NCBI Taxonomy" id="32264"/>
    <lineage>
        <taxon>Eukaryota</taxon>
        <taxon>Metazoa</taxon>
        <taxon>Ecdysozoa</taxon>
        <taxon>Arthropoda</taxon>
        <taxon>Chelicerata</taxon>
        <taxon>Arachnida</taxon>
        <taxon>Acari</taxon>
        <taxon>Acariformes</taxon>
        <taxon>Trombidiformes</taxon>
        <taxon>Prostigmata</taxon>
        <taxon>Eleutherengona</taxon>
        <taxon>Raphignathae</taxon>
        <taxon>Tetranychoidea</taxon>
        <taxon>Tetranychidae</taxon>
        <taxon>Tetranychus</taxon>
    </lineage>
</organism>
<evidence type="ECO:0000313" key="2">
    <source>
        <dbReference type="Proteomes" id="UP000015104"/>
    </source>
</evidence>
<accession>T1KIY7</accession>
<protein>
    <submittedName>
        <fullName evidence="1">Uncharacterized protein</fullName>
    </submittedName>
</protein>
<proteinExistence type="predicted"/>